<sequence>MEHLLVELNDLPDEILLMIFKKLNNVSLLCSLISVNKRLNTIVRDSIFTRHLKLMRHCPNDSIGPLPDTTLDRLCSKILPEIRNQIQRLDLESSSIERILMLQIILIYMDLVYLILIQKQLYPYLEIFIQYPNLQYLNFGSSSTWYWHTHLSFSNSPPICISSNLLELHISLSSFTDCLYMLDGRFNQLRIFHVNISSIHVGNKKVAKEEKLLNLKCFSLHCYTFTNFYNELILPLVYRMSNLEKLDLNLLLYVKEKFIDGND</sequence>
<evidence type="ECO:0000313" key="3">
    <source>
        <dbReference type="EMBL" id="CAF4113556.1"/>
    </source>
</evidence>
<dbReference type="SUPFAM" id="SSF81383">
    <property type="entry name" value="F-box domain"/>
    <property type="match status" value="1"/>
</dbReference>
<dbReference type="AlphaFoldDB" id="A0A814K300"/>
<proteinExistence type="predicted"/>
<evidence type="ECO:0000313" key="2">
    <source>
        <dbReference type="EMBL" id="CAF1046126.1"/>
    </source>
</evidence>
<name>A0A814K300_9BILA</name>
<dbReference type="InterPro" id="IPR036047">
    <property type="entry name" value="F-box-like_dom_sf"/>
</dbReference>
<dbReference type="EMBL" id="CAJNOG010000179">
    <property type="protein sequence ID" value="CAF1046126.1"/>
    <property type="molecule type" value="Genomic_DNA"/>
</dbReference>
<reference evidence="2" key="1">
    <citation type="submission" date="2021-02" db="EMBL/GenBank/DDBJ databases">
        <authorList>
            <person name="Nowell W R."/>
        </authorList>
    </citation>
    <scope>NUCLEOTIDE SEQUENCE</scope>
</reference>
<organism evidence="2 4">
    <name type="scientific">Adineta steineri</name>
    <dbReference type="NCBI Taxonomy" id="433720"/>
    <lineage>
        <taxon>Eukaryota</taxon>
        <taxon>Metazoa</taxon>
        <taxon>Spiralia</taxon>
        <taxon>Gnathifera</taxon>
        <taxon>Rotifera</taxon>
        <taxon>Eurotatoria</taxon>
        <taxon>Bdelloidea</taxon>
        <taxon>Adinetida</taxon>
        <taxon>Adinetidae</taxon>
        <taxon>Adineta</taxon>
    </lineage>
</organism>
<accession>A0A814K300</accession>
<protein>
    <recommendedName>
        <fullName evidence="1">F-box domain-containing protein</fullName>
    </recommendedName>
</protein>
<comment type="caution">
    <text evidence="2">The sequence shown here is derived from an EMBL/GenBank/DDBJ whole genome shotgun (WGS) entry which is preliminary data.</text>
</comment>
<evidence type="ECO:0000259" key="1">
    <source>
        <dbReference type="PROSITE" id="PS50181"/>
    </source>
</evidence>
<dbReference type="InterPro" id="IPR032675">
    <property type="entry name" value="LRR_dom_sf"/>
</dbReference>
<dbReference type="SMART" id="SM00256">
    <property type="entry name" value="FBOX"/>
    <property type="match status" value="1"/>
</dbReference>
<gene>
    <name evidence="2" type="ORF">JYZ213_LOCUS18415</name>
    <name evidence="3" type="ORF">OXD698_LOCUS36078</name>
</gene>
<dbReference type="EMBL" id="CAJOAZ010005804">
    <property type="protein sequence ID" value="CAF4113556.1"/>
    <property type="molecule type" value="Genomic_DNA"/>
</dbReference>
<dbReference type="InterPro" id="IPR001810">
    <property type="entry name" value="F-box_dom"/>
</dbReference>
<dbReference type="PROSITE" id="PS50181">
    <property type="entry name" value="FBOX"/>
    <property type="match status" value="1"/>
</dbReference>
<feature type="domain" description="F-box" evidence="1">
    <location>
        <begin position="5"/>
        <end position="52"/>
    </location>
</feature>
<dbReference type="Proteomes" id="UP000663845">
    <property type="component" value="Unassembled WGS sequence"/>
</dbReference>
<dbReference type="Pfam" id="PF12937">
    <property type="entry name" value="F-box-like"/>
    <property type="match status" value="1"/>
</dbReference>
<dbReference type="Gene3D" id="3.80.10.10">
    <property type="entry name" value="Ribonuclease Inhibitor"/>
    <property type="match status" value="1"/>
</dbReference>
<dbReference type="Proteomes" id="UP000663844">
    <property type="component" value="Unassembled WGS sequence"/>
</dbReference>
<evidence type="ECO:0000313" key="4">
    <source>
        <dbReference type="Proteomes" id="UP000663845"/>
    </source>
</evidence>